<reference evidence="2" key="3">
    <citation type="submission" date="2025-09" db="UniProtKB">
        <authorList>
            <consortium name="Ensembl"/>
        </authorList>
    </citation>
    <scope>IDENTIFICATION</scope>
</reference>
<evidence type="ECO:0000313" key="3">
    <source>
        <dbReference type="Proteomes" id="UP000008144"/>
    </source>
</evidence>
<dbReference type="Proteomes" id="UP000008144">
    <property type="component" value="Unassembled WGS sequence"/>
</dbReference>
<keyword evidence="1" id="KW-1133">Transmembrane helix</keyword>
<dbReference type="PANTHER" id="PTHR31912:SF36">
    <property type="entry name" value="C2H2-TYPE DOMAIN-CONTAINING PROTEIN"/>
    <property type="match status" value="1"/>
</dbReference>
<keyword evidence="1" id="KW-0472">Membrane</keyword>
<evidence type="ECO:0008006" key="4">
    <source>
        <dbReference type="Google" id="ProtNLM"/>
    </source>
</evidence>
<name>H2XUM2_CIOIN</name>
<reference evidence="3" key="1">
    <citation type="journal article" date="2002" name="Science">
        <title>The draft genome of Ciona intestinalis: insights into chordate and vertebrate origins.</title>
        <authorList>
            <person name="Dehal P."/>
            <person name="Satou Y."/>
            <person name="Campbell R.K."/>
            <person name="Chapman J."/>
            <person name="Degnan B."/>
            <person name="De Tomaso A."/>
            <person name="Davidson B."/>
            <person name="Di Gregorio A."/>
            <person name="Gelpke M."/>
            <person name="Goodstein D.M."/>
            <person name="Harafuji N."/>
            <person name="Hastings K.E."/>
            <person name="Ho I."/>
            <person name="Hotta K."/>
            <person name="Huang W."/>
            <person name="Kawashima T."/>
            <person name="Lemaire P."/>
            <person name="Martinez D."/>
            <person name="Meinertzhagen I.A."/>
            <person name="Necula S."/>
            <person name="Nonaka M."/>
            <person name="Putnam N."/>
            <person name="Rash S."/>
            <person name="Saiga H."/>
            <person name="Satake M."/>
            <person name="Terry A."/>
            <person name="Yamada L."/>
            <person name="Wang H.G."/>
            <person name="Awazu S."/>
            <person name="Azumi K."/>
            <person name="Boore J."/>
            <person name="Branno M."/>
            <person name="Chin-Bow S."/>
            <person name="DeSantis R."/>
            <person name="Doyle S."/>
            <person name="Francino P."/>
            <person name="Keys D.N."/>
            <person name="Haga S."/>
            <person name="Hayashi H."/>
            <person name="Hino K."/>
            <person name="Imai K.S."/>
            <person name="Inaba K."/>
            <person name="Kano S."/>
            <person name="Kobayashi K."/>
            <person name="Kobayashi M."/>
            <person name="Lee B.I."/>
            <person name="Makabe K.W."/>
            <person name="Manohar C."/>
            <person name="Matassi G."/>
            <person name="Medina M."/>
            <person name="Mochizuki Y."/>
            <person name="Mount S."/>
            <person name="Morishita T."/>
            <person name="Miura S."/>
            <person name="Nakayama A."/>
            <person name="Nishizaka S."/>
            <person name="Nomoto H."/>
            <person name="Ohta F."/>
            <person name="Oishi K."/>
            <person name="Rigoutsos I."/>
            <person name="Sano M."/>
            <person name="Sasaki A."/>
            <person name="Sasakura Y."/>
            <person name="Shoguchi E."/>
            <person name="Shin-i T."/>
            <person name="Spagnuolo A."/>
            <person name="Stainier D."/>
            <person name="Suzuki M.M."/>
            <person name="Tassy O."/>
            <person name="Takatori N."/>
            <person name="Tokuoka M."/>
            <person name="Yagi K."/>
            <person name="Yoshizaki F."/>
            <person name="Wada S."/>
            <person name="Zhang C."/>
            <person name="Hyatt P.D."/>
            <person name="Larimer F."/>
            <person name="Detter C."/>
            <person name="Doggett N."/>
            <person name="Glavina T."/>
            <person name="Hawkins T."/>
            <person name="Richardson P."/>
            <person name="Lucas S."/>
            <person name="Kohara Y."/>
            <person name="Levine M."/>
            <person name="Satoh N."/>
            <person name="Rokhsar D.S."/>
        </authorList>
    </citation>
    <scope>NUCLEOTIDE SEQUENCE [LARGE SCALE GENOMIC DNA]</scope>
</reference>
<dbReference type="AlphaFoldDB" id="H2XUM2"/>
<dbReference type="GeneTree" id="ENSGT00940000163828"/>
<accession>H2XUM2</accession>
<evidence type="ECO:0000256" key="1">
    <source>
        <dbReference type="SAM" id="Phobius"/>
    </source>
</evidence>
<dbReference type="HOGENOM" id="CLU_1323500_0_0_1"/>
<evidence type="ECO:0000313" key="2">
    <source>
        <dbReference type="Ensembl" id="ENSCINP00000033356.1"/>
    </source>
</evidence>
<keyword evidence="3" id="KW-1185">Reference proteome</keyword>
<dbReference type="Ensembl" id="ENSCINT00000034020.1">
    <property type="protein sequence ID" value="ENSCINP00000033356.1"/>
    <property type="gene ID" value="ENSCING00000024056.1"/>
</dbReference>
<reference evidence="2" key="2">
    <citation type="submission" date="2025-08" db="UniProtKB">
        <authorList>
            <consortium name="Ensembl"/>
        </authorList>
    </citation>
    <scope>IDENTIFICATION</scope>
</reference>
<organism evidence="2 3">
    <name type="scientific">Ciona intestinalis</name>
    <name type="common">Transparent sea squirt</name>
    <name type="synonym">Ascidia intestinalis</name>
    <dbReference type="NCBI Taxonomy" id="7719"/>
    <lineage>
        <taxon>Eukaryota</taxon>
        <taxon>Metazoa</taxon>
        <taxon>Chordata</taxon>
        <taxon>Tunicata</taxon>
        <taxon>Ascidiacea</taxon>
        <taxon>Phlebobranchia</taxon>
        <taxon>Cionidae</taxon>
        <taxon>Ciona</taxon>
    </lineage>
</organism>
<sequence>MDIILAQSLCTEATAQLKIFIERFYSLFVKLAPDFVKPKLHFLLHFPRLIEFYGPLRHLWCMRFESFHKKIKLLAHNCQNFKNICLTVTKRIQSFKCYEQCSIACLMDDTALEGKPTTMDQLPIEIAEFMQYDMDIPESANLISLKRLVENGVTYSVNNIYILDFIHNKPMFIHVKRIVIFGSVTLICGLLLVPLYFNSQFHSYVVQI</sequence>
<protein>
    <recommendedName>
        <fullName evidence="4">DUF4218 domain-containing protein</fullName>
    </recommendedName>
</protein>
<keyword evidence="1" id="KW-0812">Transmembrane</keyword>
<dbReference type="PANTHER" id="PTHR31912">
    <property type="entry name" value="IP13529P"/>
    <property type="match status" value="1"/>
</dbReference>
<proteinExistence type="predicted"/>
<dbReference type="InParanoid" id="H2XUM2"/>
<feature type="transmembrane region" description="Helical" evidence="1">
    <location>
        <begin position="178"/>
        <end position="197"/>
    </location>
</feature>
<dbReference type="OMA" id="IPINIHY"/>